<dbReference type="OrthoDB" id="9035799at2"/>
<accession>A0A2S9X5V3</accession>
<evidence type="ECO:0000256" key="1">
    <source>
        <dbReference type="SAM" id="Phobius"/>
    </source>
</evidence>
<dbReference type="NCBIfam" id="NF011855">
    <property type="entry name" value="PRK15327.1"/>
    <property type="match status" value="1"/>
</dbReference>
<dbReference type="RefSeq" id="WP_106076480.1">
    <property type="nucleotide sequence ID" value="NZ_MTBD01000019.1"/>
</dbReference>
<dbReference type="NCBIfam" id="TIGR02554">
    <property type="entry name" value="PrgH"/>
    <property type="match status" value="1"/>
</dbReference>
<keyword evidence="1" id="KW-1133">Transmembrane helix</keyword>
<dbReference type="InterPro" id="IPR019029">
    <property type="entry name" value="T3SS_PrgH/EprH-like"/>
</dbReference>
<feature type="transmembrane region" description="Helical" evidence="1">
    <location>
        <begin position="141"/>
        <end position="163"/>
    </location>
</feature>
<organism evidence="2 3">
    <name type="scientific">Chromobacterium amazonense</name>
    <dbReference type="NCBI Taxonomy" id="1382803"/>
    <lineage>
        <taxon>Bacteria</taxon>
        <taxon>Pseudomonadati</taxon>
        <taxon>Pseudomonadota</taxon>
        <taxon>Betaproteobacteria</taxon>
        <taxon>Neisseriales</taxon>
        <taxon>Chromobacteriaceae</taxon>
        <taxon>Chromobacterium</taxon>
    </lineage>
</organism>
<dbReference type="InterPro" id="IPR013387">
    <property type="entry name" value="T3SS_PrgH/EprH"/>
</dbReference>
<reference evidence="2 3" key="1">
    <citation type="submission" date="2017-01" db="EMBL/GenBank/DDBJ databases">
        <title>New insights into the genetic diversity of Chromobacterium isolated from tropical freshwater lake.</title>
        <authorList>
            <person name="Santos A.B."/>
            <person name="Nascimento A.M."/>
            <person name="Da Silva P.C."/>
        </authorList>
    </citation>
    <scope>NUCLEOTIDE SEQUENCE [LARGE SCALE GENOMIC DNA]</scope>
    <source>
        <strain evidence="2 3">56AF</strain>
    </source>
</reference>
<keyword evidence="1" id="KW-0812">Transmembrane</keyword>
<dbReference type="AlphaFoldDB" id="A0A2S9X5V3"/>
<dbReference type="Proteomes" id="UP000239469">
    <property type="component" value="Unassembled WGS sequence"/>
</dbReference>
<name>A0A2S9X5V3_9NEIS</name>
<comment type="caution">
    <text evidence="2">The sequence shown here is derived from an EMBL/GenBank/DDBJ whole genome shotgun (WGS) entry which is preliminary data.</text>
</comment>
<gene>
    <name evidence="2" type="ORF">BUE93_08515</name>
</gene>
<dbReference type="EMBL" id="MTBD01000019">
    <property type="protein sequence ID" value="PRP71111.1"/>
    <property type="molecule type" value="Genomic_DNA"/>
</dbReference>
<dbReference type="Gene3D" id="2.60.200.20">
    <property type="match status" value="1"/>
</dbReference>
<evidence type="ECO:0000313" key="3">
    <source>
        <dbReference type="Proteomes" id="UP000239469"/>
    </source>
</evidence>
<dbReference type="Gene3D" id="3.30.70.1780">
    <property type="match status" value="1"/>
</dbReference>
<dbReference type="Gene3D" id="3.30.300.170">
    <property type="match status" value="1"/>
</dbReference>
<dbReference type="Gene3D" id="3.30.70.1770">
    <property type="match status" value="1"/>
</dbReference>
<protein>
    <submittedName>
        <fullName evidence="2">Type III secretion system protein PrgH</fullName>
    </submittedName>
</protein>
<evidence type="ECO:0000313" key="2">
    <source>
        <dbReference type="EMBL" id="PRP71111.1"/>
    </source>
</evidence>
<dbReference type="Pfam" id="PF09480">
    <property type="entry name" value="PrgH"/>
    <property type="match status" value="1"/>
</dbReference>
<proteinExistence type="predicted"/>
<dbReference type="GO" id="GO:0016020">
    <property type="term" value="C:membrane"/>
    <property type="evidence" value="ECO:0007669"/>
    <property type="project" value="InterPro"/>
</dbReference>
<keyword evidence="1" id="KW-0472">Membrane</keyword>
<sequence>MAAKDSAPPHTGQIVVRLLNSPLRGCEFLLKPGRTLFLVGHSPTLVAIGQLPELPADTLHIPLEQGGINFELLITADNLEHIILRELNDSGGQERSIALNQPLQVGSLTFALRSEYQSWSPEVLNTLTPLRVGSKTARNRVMAAFTLAALTLALLAGGFYWLWSTPQHQISELNVLLGQNSQRFQVLQGRNDVFYIVAHNERDSIWARQVIARGDYNRPAQVIHPAQENERITSWLAEHYPGLAYYKLQLDNPLHPKLWLSRQRAQLNEAQRQQLERSLAAIMPYAERVGVMKLDDAIAAQQAVAGLTRQALPYRRSDHPDSVTFVIQGALNDGELLRARRFVDDYYRQWGGRYVRFAIELKDDWLKEHSFLSGEQGYVKMSPGHWYFPKPRNFL</sequence>